<evidence type="ECO:0000313" key="2">
    <source>
        <dbReference type="EMBL" id="NKZ11282.1"/>
    </source>
</evidence>
<sequence>MDRQKLHRLGKRLIALSKQVEPQPGDDMPGPAEQLILTDVVLYPGSTIRHIVARTGFTQGYVSKCVATLAAQGLLTTTVDGSDRRRTLVAPSAELVQAVQDRTMTMEQLIADALPAGSDVARTLALLDELSELFLS</sequence>
<dbReference type="Gene3D" id="1.10.10.10">
    <property type="entry name" value="Winged helix-like DNA-binding domain superfamily/Winged helix DNA-binding domain"/>
    <property type="match status" value="1"/>
</dbReference>
<accession>A0A7X6MM21</accession>
<evidence type="ECO:0000259" key="1">
    <source>
        <dbReference type="Pfam" id="PF12802"/>
    </source>
</evidence>
<dbReference type="Pfam" id="PF12802">
    <property type="entry name" value="MarR_2"/>
    <property type="match status" value="1"/>
</dbReference>
<proteinExistence type="predicted"/>
<dbReference type="EMBL" id="JAAXPJ010000003">
    <property type="protein sequence ID" value="NKZ11282.1"/>
    <property type="molecule type" value="Genomic_DNA"/>
</dbReference>
<dbReference type="SUPFAM" id="SSF46785">
    <property type="entry name" value="Winged helix' DNA-binding domain"/>
    <property type="match status" value="1"/>
</dbReference>
<feature type="domain" description="HTH marR-type" evidence="1">
    <location>
        <begin position="44"/>
        <end position="86"/>
    </location>
</feature>
<comment type="caution">
    <text evidence="2">The sequence shown here is derived from an EMBL/GenBank/DDBJ whole genome shotgun (WGS) entry which is preliminary data.</text>
</comment>
<dbReference type="Proteomes" id="UP000518188">
    <property type="component" value="Unassembled WGS sequence"/>
</dbReference>
<dbReference type="AlphaFoldDB" id="A0A7X6MM21"/>
<dbReference type="InterPro" id="IPR036388">
    <property type="entry name" value="WH-like_DNA-bd_sf"/>
</dbReference>
<dbReference type="InterPro" id="IPR000835">
    <property type="entry name" value="HTH_MarR-typ"/>
</dbReference>
<organism evidence="2 3">
    <name type="scientific">Mycolicibacterium septicum DSM 44393</name>
    <dbReference type="NCBI Taxonomy" id="1341646"/>
    <lineage>
        <taxon>Bacteria</taxon>
        <taxon>Bacillati</taxon>
        <taxon>Actinomycetota</taxon>
        <taxon>Actinomycetes</taxon>
        <taxon>Mycobacteriales</taxon>
        <taxon>Mycobacteriaceae</taxon>
        <taxon>Mycolicibacterium</taxon>
    </lineage>
</organism>
<name>A0A7X6MM21_9MYCO</name>
<dbReference type="InterPro" id="IPR036390">
    <property type="entry name" value="WH_DNA-bd_sf"/>
</dbReference>
<dbReference type="GO" id="GO:0003700">
    <property type="term" value="F:DNA-binding transcription factor activity"/>
    <property type="evidence" value="ECO:0007669"/>
    <property type="project" value="InterPro"/>
</dbReference>
<reference evidence="2 3" key="1">
    <citation type="submission" date="2020-04" db="EMBL/GenBank/DDBJ databases">
        <title>MicrobeNet Type strains.</title>
        <authorList>
            <person name="Nicholson A.C."/>
        </authorList>
    </citation>
    <scope>NUCLEOTIDE SEQUENCE [LARGE SCALE GENOMIC DNA]</scope>
    <source>
        <strain evidence="2 3">ATCC 700731</strain>
    </source>
</reference>
<evidence type="ECO:0000313" key="3">
    <source>
        <dbReference type="Proteomes" id="UP000518188"/>
    </source>
</evidence>
<protein>
    <submittedName>
        <fullName evidence="2">MarR family transcriptional regulator</fullName>
    </submittedName>
</protein>
<dbReference type="RefSeq" id="WP_044519350.1">
    <property type="nucleotide sequence ID" value="NZ_HG322951.1"/>
</dbReference>
<gene>
    <name evidence="2" type="ORF">HGA11_09865</name>
</gene>